<evidence type="ECO:0000256" key="5">
    <source>
        <dbReference type="ARBA" id="ARBA00022741"/>
    </source>
</evidence>
<dbReference type="SUPFAM" id="SSF47323">
    <property type="entry name" value="Anticodon-binding domain of a subclass of class I aminoacyl-tRNA synthetases"/>
    <property type="match status" value="1"/>
</dbReference>
<dbReference type="InterPro" id="IPR015803">
    <property type="entry name" value="Cys-tRNA-ligase"/>
</dbReference>
<dbReference type="SUPFAM" id="SSF52374">
    <property type="entry name" value="Nucleotidylyl transferase"/>
    <property type="match status" value="1"/>
</dbReference>
<keyword evidence="11" id="KW-0175">Coiled coil</keyword>
<dbReference type="FunCoup" id="C4JLT0">
    <property type="interactions" value="850"/>
</dbReference>
<keyword evidence="3" id="KW-0436">Ligase</keyword>
<dbReference type="VEuPathDB" id="FungiDB:UREG_03788"/>
<dbReference type="Gene3D" id="1.20.120.1910">
    <property type="entry name" value="Cysteine-tRNA ligase, C-terminal anti-codon recognition domain"/>
    <property type="match status" value="1"/>
</dbReference>
<evidence type="ECO:0000256" key="10">
    <source>
        <dbReference type="ARBA" id="ARBA00031499"/>
    </source>
</evidence>
<dbReference type="NCBIfam" id="TIGR00435">
    <property type="entry name" value="cysS"/>
    <property type="match status" value="1"/>
</dbReference>
<dbReference type="EMBL" id="CH476616">
    <property type="protein sequence ID" value="EEP78942.1"/>
    <property type="molecule type" value="Genomic_DNA"/>
</dbReference>
<dbReference type="Pfam" id="PF01406">
    <property type="entry name" value="tRNA-synt_1e"/>
    <property type="match status" value="1"/>
</dbReference>
<feature type="compositionally biased region" description="Pro residues" evidence="12">
    <location>
        <begin position="1"/>
        <end position="11"/>
    </location>
</feature>
<dbReference type="HAMAP" id="MF_00041">
    <property type="entry name" value="Cys_tRNA_synth"/>
    <property type="match status" value="1"/>
</dbReference>
<evidence type="ECO:0000256" key="6">
    <source>
        <dbReference type="ARBA" id="ARBA00022833"/>
    </source>
</evidence>
<keyword evidence="8" id="KW-0648">Protein biosynthesis</keyword>
<evidence type="ECO:0000256" key="8">
    <source>
        <dbReference type="ARBA" id="ARBA00022917"/>
    </source>
</evidence>
<name>C4JLT0_UNCRE</name>
<dbReference type="PRINTS" id="PR00983">
    <property type="entry name" value="TRNASYNTHCYS"/>
</dbReference>
<dbReference type="GO" id="GO:0006423">
    <property type="term" value="P:cysteinyl-tRNA aminoacylation"/>
    <property type="evidence" value="ECO:0007669"/>
    <property type="project" value="InterPro"/>
</dbReference>
<evidence type="ECO:0000313" key="14">
    <source>
        <dbReference type="EMBL" id="EEP78942.1"/>
    </source>
</evidence>
<protein>
    <recommendedName>
        <fullName evidence="2">cysteine--tRNA ligase</fullName>
        <ecNumber evidence="2">6.1.1.16</ecNumber>
    </recommendedName>
    <alternativeName>
        <fullName evidence="10">Cysteinyl-tRNA synthetase</fullName>
    </alternativeName>
</protein>
<dbReference type="HOGENOM" id="CLU_013528_3_1_1"/>
<dbReference type="EC" id="6.1.1.16" evidence="2"/>
<comment type="cofactor">
    <cofactor evidence="1">
        <name>Zn(2+)</name>
        <dbReference type="ChEBI" id="CHEBI:29105"/>
    </cofactor>
</comment>
<organism evidence="14 15">
    <name type="scientific">Uncinocarpus reesii (strain UAMH 1704)</name>
    <dbReference type="NCBI Taxonomy" id="336963"/>
    <lineage>
        <taxon>Eukaryota</taxon>
        <taxon>Fungi</taxon>
        <taxon>Dikarya</taxon>
        <taxon>Ascomycota</taxon>
        <taxon>Pezizomycotina</taxon>
        <taxon>Eurotiomycetes</taxon>
        <taxon>Eurotiomycetidae</taxon>
        <taxon>Onygenales</taxon>
        <taxon>Onygenaceae</taxon>
        <taxon>Uncinocarpus</taxon>
    </lineage>
</organism>
<dbReference type="STRING" id="336963.C4JLT0"/>
<keyword evidence="5" id="KW-0547">Nucleotide-binding</keyword>
<keyword evidence="15" id="KW-1185">Reference proteome</keyword>
<evidence type="ECO:0000256" key="1">
    <source>
        <dbReference type="ARBA" id="ARBA00001947"/>
    </source>
</evidence>
<feature type="compositionally biased region" description="Basic and acidic residues" evidence="12">
    <location>
        <begin position="673"/>
        <end position="685"/>
    </location>
</feature>
<dbReference type="RefSeq" id="XP_002544271.1">
    <property type="nucleotide sequence ID" value="XM_002544225.1"/>
</dbReference>
<evidence type="ECO:0000256" key="12">
    <source>
        <dbReference type="SAM" id="MobiDB-lite"/>
    </source>
</evidence>
<reference evidence="15" key="1">
    <citation type="journal article" date="2009" name="Genome Res.">
        <title>Comparative genomic analyses of the human fungal pathogens Coccidioides and their relatives.</title>
        <authorList>
            <person name="Sharpton T.J."/>
            <person name="Stajich J.E."/>
            <person name="Rounsley S.D."/>
            <person name="Gardner M.J."/>
            <person name="Wortman J.R."/>
            <person name="Jordar V.S."/>
            <person name="Maiti R."/>
            <person name="Kodira C.D."/>
            <person name="Neafsey D.E."/>
            <person name="Zeng Q."/>
            <person name="Hung C.-Y."/>
            <person name="McMahan C."/>
            <person name="Muszewska A."/>
            <person name="Grynberg M."/>
            <person name="Mandel M.A."/>
            <person name="Kellner E.M."/>
            <person name="Barker B.M."/>
            <person name="Galgiani J.N."/>
            <person name="Orbach M.J."/>
            <person name="Kirkland T.N."/>
            <person name="Cole G.T."/>
            <person name="Henn M.R."/>
            <person name="Birren B.W."/>
            <person name="Taylor J.W."/>
        </authorList>
    </citation>
    <scope>NUCLEOTIDE SEQUENCE [LARGE SCALE GENOMIC DNA]</scope>
    <source>
        <strain evidence="15">UAMH 1704</strain>
    </source>
</reference>
<dbReference type="PANTHER" id="PTHR10890:SF3">
    <property type="entry name" value="CYSTEINE--TRNA LIGASE, CYTOPLASMIC"/>
    <property type="match status" value="1"/>
</dbReference>
<gene>
    <name evidence="14" type="ORF">UREG_03788</name>
</gene>
<sequence length="692" mass="77987">MAAPREQPPWKQPSATPELTSRLPPLKIWNSLTRSKVPFVPLDPEGRKVTWYACGPTVYDDAHLGHARNYVSTDILRRLLRDYFKFDVRFIMNITDVDDKPDTKADVMLAYLDKLHGSSICGEDYSIFTKLTKRFEDRFMADARALNIIDADEVTRVSEFIPEIVSFVEQIVQHNFAYVTGDGSVYFDIAAFETVGNHYARLEPWNRNDTALQADGEGALINKSIEKRSKADFALWKASKPGEPSWPSPWGPGRPGWHIECSAMASARLGKQMDIHSGGIDLAFPHHDNELAQSEAYWHKGCSHDQWVNYFLHMGHLSIQGSKMSKSLKNFTTIREALERGDWTPRSLRIVFLMGSWADGIEITEDLVKAGNAWEEKLNNFFLSVRNSSETMTPSSTDDSLADQLKAAQKAVHESLCDSFNTAGAMIAISGLVTQYNSADKSTLNPQHIKDVAKWVTSIVNILGLNGSAGPDSEEIGWSGIEVPEAAKPYLYPLSTMRDNLRESARSKTGFSIDVIKSVAAKGEEALKQNAHASEEAKPYQRVLSDFCTKLDSFEPSDTISKEVLALCDRLRDVDLFDLGVYLEDRHEQPAVVRTVSRELMAAREEKVARARKKQLEKEAREKEAQEKAQRGRLSHLLMFRTNEYSAWDENGIPTKDAAGEDLNKSKGKKLKKEWERQKREHEAWLARQNGS</sequence>
<dbReference type="KEGG" id="ure:UREG_03788"/>
<dbReference type="FunFam" id="3.40.50.620:FF:000186">
    <property type="entry name" value="Putative Cysteinyl-tRNA synthetase"/>
    <property type="match status" value="1"/>
</dbReference>
<evidence type="ECO:0000256" key="9">
    <source>
        <dbReference type="ARBA" id="ARBA00023146"/>
    </source>
</evidence>
<dbReference type="Gene3D" id="3.40.50.620">
    <property type="entry name" value="HUPs"/>
    <property type="match status" value="1"/>
</dbReference>
<proteinExistence type="inferred from homology"/>
<dbReference type="OrthoDB" id="438179at2759"/>
<dbReference type="CDD" id="cd00672">
    <property type="entry name" value="CysRS_core"/>
    <property type="match status" value="1"/>
</dbReference>
<evidence type="ECO:0000259" key="13">
    <source>
        <dbReference type="Pfam" id="PF01406"/>
    </source>
</evidence>
<dbReference type="Proteomes" id="UP000002058">
    <property type="component" value="Unassembled WGS sequence"/>
</dbReference>
<dbReference type="GO" id="GO:0005737">
    <property type="term" value="C:cytoplasm"/>
    <property type="evidence" value="ECO:0007669"/>
    <property type="project" value="TreeGrafter"/>
</dbReference>
<dbReference type="InParanoid" id="C4JLT0"/>
<feature type="coiled-coil region" evidence="11">
    <location>
        <begin position="606"/>
        <end position="633"/>
    </location>
</feature>
<dbReference type="InterPro" id="IPR024909">
    <property type="entry name" value="Cys-tRNA/MSH_ligase"/>
</dbReference>
<keyword evidence="6" id="KW-0862">Zinc</keyword>
<evidence type="ECO:0000256" key="2">
    <source>
        <dbReference type="ARBA" id="ARBA00012832"/>
    </source>
</evidence>
<keyword evidence="7" id="KW-0067">ATP-binding</keyword>
<dbReference type="OMA" id="FHNDMKS"/>
<dbReference type="GO" id="GO:0046872">
    <property type="term" value="F:metal ion binding"/>
    <property type="evidence" value="ECO:0007669"/>
    <property type="project" value="UniProtKB-KW"/>
</dbReference>
<dbReference type="InterPro" id="IPR032678">
    <property type="entry name" value="tRNA-synt_1_cat_dom"/>
</dbReference>
<evidence type="ECO:0000256" key="11">
    <source>
        <dbReference type="SAM" id="Coils"/>
    </source>
</evidence>
<accession>C4JLT0</accession>
<evidence type="ECO:0000256" key="3">
    <source>
        <dbReference type="ARBA" id="ARBA00022598"/>
    </source>
</evidence>
<dbReference type="GO" id="GO:0004817">
    <property type="term" value="F:cysteine-tRNA ligase activity"/>
    <property type="evidence" value="ECO:0007669"/>
    <property type="project" value="UniProtKB-EC"/>
</dbReference>
<dbReference type="PANTHER" id="PTHR10890">
    <property type="entry name" value="CYSTEINYL-TRNA SYNTHETASE"/>
    <property type="match status" value="1"/>
</dbReference>
<feature type="region of interest" description="Disordered" evidence="12">
    <location>
        <begin position="649"/>
        <end position="692"/>
    </location>
</feature>
<dbReference type="InterPro" id="IPR009080">
    <property type="entry name" value="tRNAsynth_Ia_anticodon-bd"/>
</dbReference>
<dbReference type="GeneID" id="8444164"/>
<feature type="domain" description="tRNA synthetases class I catalytic" evidence="13">
    <location>
        <begin position="46"/>
        <end position="370"/>
    </location>
</feature>
<evidence type="ECO:0000256" key="4">
    <source>
        <dbReference type="ARBA" id="ARBA00022723"/>
    </source>
</evidence>
<dbReference type="GO" id="GO:0005524">
    <property type="term" value="F:ATP binding"/>
    <property type="evidence" value="ECO:0007669"/>
    <property type="project" value="UniProtKB-KW"/>
</dbReference>
<keyword evidence="4" id="KW-0479">Metal-binding</keyword>
<dbReference type="InterPro" id="IPR014729">
    <property type="entry name" value="Rossmann-like_a/b/a_fold"/>
</dbReference>
<dbReference type="AlphaFoldDB" id="C4JLT0"/>
<evidence type="ECO:0000256" key="7">
    <source>
        <dbReference type="ARBA" id="ARBA00022840"/>
    </source>
</evidence>
<dbReference type="eggNOG" id="KOG2007">
    <property type="taxonomic scope" value="Eukaryota"/>
</dbReference>
<feature type="region of interest" description="Disordered" evidence="12">
    <location>
        <begin position="1"/>
        <end position="21"/>
    </location>
</feature>
<keyword evidence="9 14" id="KW-0030">Aminoacyl-tRNA synthetase</keyword>
<evidence type="ECO:0000313" key="15">
    <source>
        <dbReference type="Proteomes" id="UP000002058"/>
    </source>
</evidence>